<dbReference type="Proteomes" id="UP000675664">
    <property type="component" value="Unassembled WGS sequence"/>
</dbReference>
<dbReference type="EMBL" id="JAGSND010000012">
    <property type="protein sequence ID" value="MBR0599312.1"/>
    <property type="molecule type" value="Genomic_DNA"/>
</dbReference>
<dbReference type="AlphaFoldDB" id="A0A8J7W1W0"/>
<dbReference type="Gene3D" id="3.40.1190.20">
    <property type="match status" value="1"/>
</dbReference>
<dbReference type="InterPro" id="IPR057621">
    <property type="entry name" value="Khk_prokaryotic"/>
</dbReference>
<gene>
    <name evidence="1" type="ORF">KCX82_15595</name>
</gene>
<dbReference type="SUPFAM" id="SSF53613">
    <property type="entry name" value="Ribokinase-like"/>
    <property type="match status" value="1"/>
</dbReference>
<evidence type="ECO:0000313" key="2">
    <source>
        <dbReference type="Proteomes" id="UP000675664"/>
    </source>
</evidence>
<evidence type="ECO:0000313" key="1">
    <source>
        <dbReference type="EMBL" id="MBR0599312.1"/>
    </source>
</evidence>
<protein>
    <submittedName>
        <fullName evidence="1">Carbohydrate kinase family protein</fullName>
    </submittedName>
</protein>
<organism evidence="1 2">
    <name type="scientific">Sinanaerobacter chloroacetimidivorans</name>
    <dbReference type="NCBI Taxonomy" id="2818044"/>
    <lineage>
        <taxon>Bacteria</taxon>
        <taxon>Bacillati</taxon>
        <taxon>Bacillota</taxon>
        <taxon>Clostridia</taxon>
        <taxon>Peptostreptococcales</taxon>
        <taxon>Anaerovoracaceae</taxon>
        <taxon>Sinanaerobacter</taxon>
    </lineage>
</organism>
<reference evidence="1" key="1">
    <citation type="submission" date="2021-04" db="EMBL/GenBank/DDBJ databases">
        <title>Sinoanaerobacter chloroacetimidivorans sp. nov., an obligate anaerobic bacterium isolated from anaerobic sludge.</title>
        <authorList>
            <person name="Bao Y."/>
        </authorList>
    </citation>
    <scope>NUCLEOTIDE SEQUENCE</scope>
    <source>
        <strain evidence="1">BAD-6</strain>
    </source>
</reference>
<keyword evidence="1" id="KW-0418">Kinase</keyword>
<proteinExistence type="predicted"/>
<comment type="caution">
    <text evidence="1">The sequence shown here is derived from an EMBL/GenBank/DDBJ whole genome shotgun (WGS) entry which is preliminary data.</text>
</comment>
<keyword evidence="1" id="KW-0808">Transferase</keyword>
<dbReference type="Pfam" id="PF25270">
    <property type="entry name" value="Khk"/>
    <property type="match status" value="1"/>
</dbReference>
<dbReference type="GO" id="GO:0016301">
    <property type="term" value="F:kinase activity"/>
    <property type="evidence" value="ECO:0007669"/>
    <property type="project" value="UniProtKB-KW"/>
</dbReference>
<reference evidence="1" key="2">
    <citation type="submission" date="2021-04" db="EMBL/GenBank/DDBJ databases">
        <authorList>
            <person name="Liu J."/>
        </authorList>
    </citation>
    <scope>NUCLEOTIDE SEQUENCE</scope>
    <source>
        <strain evidence="1">BAD-6</strain>
    </source>
</reference>
<keyword evidence="2" id="KW-1185">Reference proteome</keyword>
<name>A0A8J7W1W0_9FIRM</name>
<sequence>MSERQAEIAEKRIVVGFDGFIDTIVRPVRQTAAVDAPEMLFRTIGEFGQFLAGCAEKSCSIELKQEAKQLGGNLPYLSRSAGRLGMNVTCIGMLGADGKIEQEFQELPCRLYSFAAPGQSTCFEFQDGKIFFATDCKMTQDPWQLVLDATDSEAVRLFQNADLTAMVNWSELSFAPGLWEGVFEHALKNQSCDKKRFMFFDLCDCSRKTDREIEDVLQLMGRFSKVRTSILSVNENEAHVIADRILCCGTELGTIGKALRDEFGIDQVIIHTIRESFLVTSHGITGKPSEFVEHPKISTGAGDNFNAAFCFGTVMGLTDEDRVIFANRYASFYVSNGYSPTLEEIVTTL</sequence>
<dbReference type="InterPro" id="IPR029056">
    <property type="entry name" value="Ribokinase-like"/>
</dbReference>
<accession>A0A8J7W1W0</accession>